<keyword evidence="1" id="KW-1185">Reference proteome</keyword>
<dbReference type="Proteomes" id="UP000887564">
    <property type="component" value="Unplaced"/>
</dbReference>
<proteinExistence type="predicted"/>
<evidence type="ECO:0000313" key="2">
    <source>
        <dbReference type="WBParaSite" id="PEQ_0001372601-mRNA-1"/>
    </source>
</evidence>
<protein>
    <submittedName>
        <fullName evidence="2">Uncharacterized protein</fullName>
    </submittedName>
</protein>
<name>A0A914SIE3_PAREQ</name>
<dbReference type="AlphaFoldDB" id="A0A914SIE3"/>
<reference evidence="2" key="1">
    <citation type="submission" date="2022-11" db="UniProtKB">
        <authorList>
            <consortium name="WormBaseParasite"/>
        </authorList>
    </citation>
    <scope>IDENTIFICATION</scope>
</reference>
<sequence length="203" mass="22872">MSCGRSLRYVFIGAYRGLCYKTSTFLSSFDFRIPFILLRYAFRYVSRFRMTSGWHLLDASYTIGATPSCGIPLETVSFTHRSVGFRNPHWSLLSLLFPFGTYTIVSTRASTIYSDSALRAMADDKCSGWSVPVATEKALVTCASTMNVRIIDPVDHVRIAVTVCFQEGMYLLHSKNPKSLIPMSSGFSLGSPYKVRYTFAFFF</sequence>
<dbReference type="WBParaSite" id="PEQ_0001372601-mRNA-1">
    <property type="protein sequence ID" value="PEQ_0001372601-mRNA-1"/>
    <property type="gene ID" value="PEQ_0001372601"/>
</dbReference>
<organism evidence="1 2">
    <name type="scientific">Parascaris equorum</name>
    <name type="common">Equine roundworm</name>
    <dbReference type="NCBI Taxonomy" id="6256"/>
    <lineage>
        <taxon>Eukaryota</taxon>
        <taxon>Metazoa</taxon>
        <taxon>Ecdysozoa</taxon>
        <taxon>Nematoda</taxon>
        <taxon>Chromadorea</taxon>
        <taxon>Rhabditida</taxon>
        <taxon>Spirurina</taxon>
        <taxon>Ascaridomorpha</taxon>
        <taxon>Ascaridoidea</taxon>
        <taxon>Ascarididae</taxon>
        <taxon>Parascaris</taxon>
    </lineage>
</organism>
<accession>A0A914SIE3</accession>
<evidence type="ECO:0000313" key="1">
    <source>
        <dbReference type="Proteomes" id="UP000887564"/>
    </source>
</evidence>